<dbReference type="Pfam" id="PF20731">
    <property type="entry name" value="RE_NgoFVII_C"/>
    <property type="match status" value="1"/>
</dbReference>
<proteinExistence type="predicted"/>
<evidence type="ECO:0000259" key="1">
    <source>
        <dbReference type="Pfam" id="PF20731"/>
    </source>
</evidence>
<dbReference type="InterPro" id="IPR048923">
    <property type="entry name" value="RE_NgoFVII_C"/>
</dbReference>
<sequence length="191" mass="21930">MCSFGVDIVNNPFDLLKKVNLEKGHGFKIQDADSYEHVVLPLYSSRTKKVEIRSGLNQWNASGRSRNMDEVYIPIPSWIHQKFKGFFKYSLLEEKSAKNSPPFEVELPNKNLMTCKVAQDNGKGLMSNPNKELGKWILRDVLNLKSGTIVTKDLLDEIGIDSVILTKINNDKYKLDFAKSGTYEKFYKDYR</sequence>
<accession>A0A430AL69</accession>
<dbReference type="AlphaFoldDB" id="A0A430AL69"/>
<organism evidence="2 3">
    <name type="scientific">Vagococcus acidifermentans</name>
    <dbReference type="NCBI Taxonomy" id="564710"/>
    <lineage>
        <taxon>Bacteria</taxon>
        <taxon>Bacillati</taxon>
        <taxon>Bacillota</taxon>
        <taxon>Bacilli</taxon>
        <taxon>Lactobacillales</taxon>
        <taxon>Enterococcaceae</taxon>
        <taxon>Vagococcus</taxon>
    </lineage>
</organism>
<keyword evidence="3" id="KW-1185">Reference proteome</keyword>
<comment type="caution">
    <text evidence="2">The sequence shown here is derived from an EMBL/GenBank/DDBJ whole genome shotgun (WGS) entry which is preliminary data.</text>
</comment>
<evidence type="ECO:0000313" key="2">
    <source>
        <dbReference type="EMBL" id="RSU08848.1"/>
    </source>
</evidence>
<protein>
    <recommendedName>
        <fullName evidence="1">Restriction endonuclease type II NgoFVII C-terminal B3-like DNA-binding domain-containing protein</fullName>
    </recommendedName>
</protein>
<reference evidence="2 3" key="1">
    <citation type="submission" date="2017-05" db="EMBL/GenBank/DDBJ databases">
        <title>Vagococcus spp. assemblies.</title>
        <authorList>
            <person name="Gulvik C.A."/>
        </authorList>
    </citation>
    <scope>NUCLEOTIDE SEQUENCE [LARGE SCALE GENOMIC DNA]</scope>
    <source>
        <strain evidence="2 3">LMG 24798</strain>
    </source>
</reference>
<name>A0A430AL69_9ENTE</name>
<dbReference type="OrthoDB" id="1296974at2"/>
<dbReference type="Proteomes" id="UP000286773">
    <property type="component" value="Unassembled WGS sequence"/>
</dbReference>
<dbReference type="EMBL" id="NGKC01000036">
    <property type="protein sequence ID" value="RSU08848.1"/>
    <property type="molecule type" value="Genomic_DNA"/>
</dbReference>
<gene>
    <name evidence="2" type="ORF">CBF27_13950</name>
</gene>
<feature type="domain" description="Restriction endonuclease type II NgoFVII C-terminal B3-like DNA-binding" evidence="1">
    <location>
        <begin position="46"/>
        <end position="168"/>
    </location>
</feature>
<evidence type="ECO:0000313" key="3">
    <source>
        <dbReference type="Proteomes" id="UP000286773"/>
    </source>
</evidence>